<dbReference type="RefSeq" id="WP_027411335.1">
    <property type="nucleotide sequence ID" value="NZ_BMWS01000004.1"/>
</dbReference>
<evidence type="ECO:0000313" key="2">
    <source>
        <dbReference type="EMBL" id="GGX08903.1"/>
    </source>
</evidence>
<dbReference type="Proteomes" id="UP000601108">
    <property type="component" value="Unassembled WGS sequence"/>
</dbReference>
<name>A0A918N217_9FLAO</name>
<gene>
    <name evidence="2" type="ORF">GCM10007384_08380</name>
</gene>
<protein>
    <recommendedName>
        <fullName evidence="4">Adhesin domain-containing protein</fullName>
    </recommendedName>
</protein>
<evidence type="ECO:0008006" key="4">
    <source>
        <dbReference type="Google" id="ProtNLM"/>
    </source>
</evidence>
<evidence type="ECO:0000256" key="1">
    <source>
        <dbReference type="SAM" id="SignalP"/>
    </source>
</evidence>
<sequence length="458" mass="51477">MKYKLNIFTLSVLCCTGVFAQEKQSKLNKKLVVNNDVTINLNTSHTNIVFETWNKNTVSVDAYLEGDLSDENNKRVLDSWQVNVVGDNKEVTINSVAGNLWSTDISSSNINTDRNLQELKMLGPAITNMLGPLMENIAKNPMPNALSESKANVNYDNSPFKEKNEKYIKQWESQIREKFKEDIGEKKQKWAKEFENKGIKIPEGKKDIRLETWGEQYGKQMDAWASQLIKDIQSQQSGLTNVTVYRYSSSRVNNNSTSAKTIKIHIPVKAKLRLNIRHGDVQLAEKSNNVKASLSHTKLSANVIDGDQTFIKASYSPVFVRQWNNGRLVINYVKNCRIQKAKSLTVNADSSNIFIQQLDKKGAISASFGVITIANLGESFSTLDLVVQNSDFKLNLPKIAFNLSYNGAQSIIALPKTMEISTRKNFGNVLVNGFQNSRSTDKMITINAKYSEVVLNNK</sequence>
<comment type="caution">
    <text evidence="2">The sequence shown here is derived from an EMBL/GenBank/DDBJ whole genome shotgun (WGS) entry which is preliminary data.</text>
</comment>
<dbReference type="AlphaFoldDB" id="A0A918N217"/>
<organism evidence="2 3">
    <name type="scientific">Aquimarina muelleri</name>
    <dbReference type="NCBI Taxonomy" id="279356"/>
    <lineage>
        <taxon>Bacteria</taxon>
        <taxon>Pseudomonadati</taxon>
        <taxon>Bacteroidota</taxon>
        <taxon>Flavobacteriia</taxon>
        <taxon>Flavobacteriales</taxon>
        <taxon>Flavobacteriaceae</taxon>
        <taxon>Aquimarina</taxon>
    </lineage>
</organism>
<accession>A0A918N217</accession>
<proteinExistence type="predicted"/>
<dbReference type="EMBL" id="BMWS01000004">
    <property type="protein sequence ID" value="GGX08903.1"/>
    <property type="molecule type" value="Genomic_DNA"/>
</dbReference>
<keyword evidence="1" id="KW-0732">Signal</keyword>
<keyword evidence="3" id="KW-1185">Reference proteome</keyword>
<feature type="signal peptide" evidence="1">
    <location>
        <begin position="1"/>
        <end position="20"/>
    </location>
</feature>
<reference evidence="2 3" key="1">
    <citation type="journal article" date="2014" name="Int. J. Syst. Evol. Microbiol.">
        <title>Complete genome sequence of Corynebacterium casei LMG S-19264T (=DSM 44701T), isolated from a smear-ripened cheese.</title>
        <authorList>
            <consortium name="US DOE Joint Genome Institute (JGI-PGF)"/>
            <person name="Walter F."/>
            <person name="Albersmeier A."/>
            <person name="Kalinowski J."/>
            <person name="Ruckert C."/>
        </authorList>
    </citation>
    <scope>NUCLEOTIDE SEQUENCE [LARGE SCALE GENOMIC DNA]</scope>
    <source>
        <strain evidence="2 3">KCTC 12285</strain>
    </source>
</reference>
<evidence type="ECO:0000313" key="3">
    <source>
        <dbReference type="Proteomes" id="UP000601108"/>
    </source>
</evidence>
<feature type="chain" id="PRO_5037449213" description="Adhesin domain-containing protein" evidence="1">
    <location>
        <begin position="21"/>
        <end position="458"/>
    </location>
</feature>